<protein>
    <recommendedName>
        <fullName evidence="4">DUF4283 domain-containing protein</fullName>
    </recommendedName>
</protein>
<accession>A0A7J6EX41</accession>
<feature type="signal peptide" evidence="1">
    <location>
        <begin position="1"/>
        <end position="26"/>
    </location>
</feature>
<sequence length="137" mass="16155">MTMFGPFRVRLARFSIVFWFDNLVMASLSSPVDLSLESVDHSSGGGRRAYRDVSREVPLHHLNIWVQLHDIRSVFKTKQVVRDAGNYIGSFIKFDKNNFNGVWRDYLRVRVRLNIEKPLKHIMKLQQIGGDWFWINF</sequence>
<dbReference type="AlphaFoldDB" id="A0A7J6EX41"/>
<comment type="caution">
    <text evidence="2">The sequence shown here is derived from an EMBL/GenBank/DDBJ whole genome shotgun (WGS) entry which is preliminary data.</text>
</comment>
<keyword evidence="1" id="KW-0732">Signal</keyword>
<evidence type="ECO:0000256" key="1">
    <source>
        <dbReference type="SAM" id="SignalP"/>
    </source>
</evidence>
<gene>
    <name evidence="2" type="ORF">F8388_020507</name>
</gene>
<proteinExistence type="predicted"/>
<dbReference type="EMBL" id="JAATIP010000179">
    <property type="protein sequence ID" value="KAF4362991.1"/>
    <property type="molecule type" value="Genomic_DNA"/>
</dbReference>
<organism evidence="2 3">
    <name type="scientific">Cannabis sativa</name>
    <name type="common">Hemp</name>
    <name type="synonym">Marijuana</name>
    <dbReference type="NCBI Taxonomy" id="3483"/>
    <lineage>
        <taxon>Eukaryota</taxon>
        <taxon>Viridiplantae</taxon>
        <taxon>Streptophyta</taxon>
        <taxon>Embryophyta</taxon>
        <taxon>Tracheophyta</taxon>
        <taxon>Spermatophyta</taxon>
        <taxon>Magnoliopsida</taxon>
        <taxon>eudicotyledons</taxon>
        <taxon>Gunneridae</taxon>
        <taxon>Pentapetalae</taxon>
        <taxon>rosids</taxon>
        <taxon>fabids</taxon>
        <taxon>Rosales</taxon>
        <taxon>Cannabaceae</taxon>
        <taxon>Cannabis</taxon>
    </lineage>
</organism>
<reference evidence="2 3" key="1">
    <citation type="journal article" date="2020" name="bioRxiv">
        <title>Sequence and annotation of 42 cannabis genomes reveals extensive copy number variation in cannabinoid synthesis and pathogen resistance genes.</title>
        <authorList>
            <person name="Mckernan K.J."/>
            <person name="Helbert Y."/>
            <person name="Kane L.T."/>
            <person name="Ebling H."/>
            <person name="Zhang L."/>
            <person name="Liu B."/>
            <person name="Eaton Z."/>
            <person name="Mclaughlin S."/>
            <person name="Kingan S."/>
            <person name="Baybayan P."/>
            <person name="Concepcion G."/>
            <person name="Jordan M."/>
            <person name="Riva A."/>
            <person name="Barbazuk W."/>
            <person name="Harkins T."/>
        </authorList>
    </citation>
    <scope>NUCLEOTIDE SEQUENCE [LARGE SCALE GENOMIC DNA]</scope>
    <source>
        <strain evidence="3">cv. Jamaican Lion 4</strain>
        <tissue evidence="2">Leaf</tissue>
    </source>
</reference>
<evidence type="ECO:0000313" key="2">
    <source>
        <dbReference type="EMBL" id="KAF4362991.1"/>
    </source>
</evidence>
<evidence type="ECO:0000313" key="3">
    <source>
        <dbReference type="Proteomes" id="UP000525078"/>
    </source>
</evidence>
<dbReference type="Proteomes" id="UP000525078">
    <property type="component" value="Unassembled WGS sequence"/>
</dbReference>
<name>A0A7J6EX41_CANSA</name>
<feature type="chain" id="PRO_5029505788" description="DUF4283 domain-containing protein" evidence="1">
    <location>
        <begin position="27"/>
        <end position="137"/>
    </location>
</feature>
<evidence type="ECO:0008006" key="4">
    <source>
        <dbReference type="Google" id="ProtNLM"/>
    </source>
</evidence>